<reference evidence="3 4" key="1">
    <citation type="journal article" date="2015" name="Sci. Rep.">
        <title>Genome of the facultative scuticociliatosis pathogen Pseudocohnilembus persalinus provides insight into its virulence through horizontal gene transfer.</title>
        <authorList>
            <person name="Xiong J."/>
            <person name="Wang G."/>
            <person name="Cheng J."/>
            <person name="Tian M."/>
            <person name="Pan X."/>
            <person name="Warren A."/>
            <person name="Jiang C."/>
            <person name="Yuan D."/>
            <person name="Miao W."/>
        </authorList>
    </citation>
    <scope>NUCLEOTIDE SEQUENCE [LARGE SCALE GENOMIC DNA]</scope>
    <source>
        <strain evidence="3">36N120E</strain>
    </source>
</reference>
<evidence type="ECO:0000256" key="1">
    <source>
        <dbReference type="SAM" id="Coils"/>
    </source>
</evidence>
<dbReference type="AlphaFoldDB" id="A0A0V0QJA1"/>
<keyword evidence="4" id="KW-1185">Reference proteome</keyword>
<proteinExistence type="predicted"/>
<feature type="region of interest" description="Disordered" evidence="2">
    <location>
        <begin position="18"/>
        <end position="63"/>
    </location>
</feature>
<evidence type="ECO:0000256" key="2">
    <source>
        <dbReference type="SAM" id="MobiDB-lite"/>
    </source>
</evidence>
<protein>
    <submittedName>
        <fullName evidence="3">Uncharacterized protein</fullName>
    </submittedName>
</protein>
<feature type="coiled-coil region" evidence="1">
    <location>
        <begin position="347"/>
        <end position="374"/>
    </location>
</feature>
<evidence type="ECO:0000313" key="3">
    <source>
        <dbReference type="EMBL" id="KRX02133.1"/>
    </source>
</evidence>
<name>A0A0V0QJA1_PSEPJ</name>
<dbReference type="InParanoid" id="A0A0V0QJA1"/>
<comment type="caution">
    <text evidence="3">The sequence shown here is derived from an EMBL/GenBank/DDBJ whole genome shotgun (WGS) entry which is preliminary data.</text>
</comment>
<accession>A0A0V0QJA1</accession>
<feature type="coiled-coil region" evidence="1">
    <location>
        <begin position="415"/>
        <end position="478"/>
    </location>
</feature>
<keyword evidence="1" id="KW-0175">Coiled coil</keyword>
<organism evidence="3 4">
    <name type="scientific">Pseudocohnilembus persalinus</name>
    <name type="common">Ciliate</name>
    <dbReference type="NCBI Taxonomy" id="266149"/>
    <lineage>
        <taxon>Eukaryota</taxon>
        <taxon>Sar</taxon>
        <taxon>Alveolata</taxon>
        <taxon>Ciliophora</taxon>
        <taxon>Intramacronucleata</taxon>
        <taxon>Oligohymenophorea</taxon>
        <taxon>Scuticociliatia</taxon>
        <taxon>Philasterida</taxon>
        <taxon>Pseudocohnilembidae</taxon>
        <taxon>Pseudocohnilembus</taxon>
    </lineage>
</organism>
<gene>
    <name evidence="3" type="ORF">PPERSA_06328</name>
</gene>
<sequence length="491" mass="57791">MGNQQGQIIEQEYYTNSSTNIHNSKGKQKTFQQIHQQQSDKNNQLTRKNQKIERKNQNYKNNFPQILPNEQFNYYQYHGSIPNDIHQAKTVSIDKQFNKVQNNLQQKNQKNLMDYEEQEENVEIQYNQKDIPFTKPYEMLTQSNIINGSFSTRNYSDSKNNTTDNNINYNIKNNTSLTTRENSNYSDFKGENYEYNNNNKRLKDSQSLTISLEKYQKGFKQFKNQQGEGLVNTGNNRLMNVKLFYNGENCEKIFDKATSKWLYTSSQSLKESLRIISSSQIHYSQKSQFLKDLINSEQNANSQMSVAQCNIFTDMLGKDKFQGQYEVVSIEHDQKDEKNQLYTNLKFKLSQELVEEFQKECKNLNEQNAAQYIQKNPMYQNEGSQKICQDFLINYYGDYDTEDEDNIQIGNYEQLDDYQQEQQNTQLQYQDLNQIQEHKQNNVYDFIGDDDNEQDQGQQNIQDDNIQIENNVQNLSIQEGGSAQVGEIIIE</sequence>
<dbReference type="Proteomes" id="UP000054937">
    <property type="component" value="Unassembled WGS sequence"/>
</dbReference>
<dbReference type="EMBL" id="LDAU01000157">
    <property type="protein sequence ID" value="KRX02133.1"/>
    <property type="molecule type" value="Genomic_DNA"/>
</dbReference>
<evidence type="ECO:0000313" key="4">
    <source>
        <dbReference type="Proteomes" id="UP000054937"/>
    </source>
</evidence>